<organism evidence="6 7">
    <name type="scientific">Nocardioides eburneus</name>
    <dbReference type="NCBI Taxonomy" id="3231482"/>
    <lineage>
        <taxon>Bacteria</taxon>
        <taxon>Bacillati</taxon>
        <taxon>Actinomycetota</taxon>
        <taxon>Actinomycetes</taxon>
        <taxon>Propionibacteriales</taxon>
        <taxon>Nocardioidaceae</taxon>
        <taxon>Nocardioides</taxon>
    </lineage>
</organism>
<dbReference type="EMBL" id="JBFPJR010000001">
    <property type="protein sequence ID" value="MEX0426029.1"/>
    <property type="molecule type" value="Genomic_DNA"/>
</dbReference>
<evidence type="ECO:0000256" key="2">
    <source>
        <dbReference type="ARBA" id="ARBA00013064"/>
    </source>
</evidence>
<dbReference type="CDD" id="cd16343">
    <property type="entry name" value="LMWPTP"/>
    <property type="match status" value="1"/>
</dbReference>
<dbReference type="InterPro" id="IPR050438">
    <property type="entry name" value="LMW_PTPase"/>
</dbReference>
<evidence type="ECO:0000313" key="6">
    <source>
        <dbReference type="EMBL" id="MEX0426029.1"/>
    </source>
</evidence>
<dbReference type="EC" id="3.1.3.48" evidence="2"/>
<evidence type="ECO:0000259" key="5">
    <source>
        <dbReference type="SMART" id="SM00226"/>
    </source>
</evidence>
<dbReference type="InterPro" id="IPR023485">
    <property type="entry name" value="Ptyr_pPase"/>
</dbReference>
<keyword evidence="3 6" id="KW-0378">Hydrolase</keyword>
<dbReference type="PANTHER" id="PTHR11717:SF7">
    <property type="entry name" value="LOW MOLECULAR WEIGHT PHOSPHOTYROSINE PROTEIN PHOSPHATASE"/>
    <property type="match status" value="1"/>
</dbReference>
<dbReference type="SUPFAM" id="SSF52788">
    <property type="entry name" value="Phosphotyrosine protein phosphatases I"/>
    <property type="match status" value="1"/>
</dbReference>
<dbReference type="SMART" id="SM00226">
    <property type="entry name" value="LMWPc"/>
    <property type="match status" value="1"/>
</dbReference>
<dbReference type="RefSeq" id="WP_367990581.1">
    <property type="nucleotide sequence ID" value="NZ_JBFPJR010000001.1"/>
</dbReference>
<evidence type="ECO:0000256" key="4">
    <source>
        <dbReference type="ARBA" id="ARBA00022912"/>
    </source>
</evidence>
<dbReference type="Proteomes" id="UP001556631">
    <property type="component" value="Unassembled WGS sequence"/>
</dbReference>
<dbReference type="Gene3D" id="3.40.50.2300">
    <property type="match status" value="1"/>
</dbReference>
<comment type="caution">
    <text evidence="6">The sequence shown here is derived from an EMBL/GenBank/DDBJ whole genome shotgun (WGS) entry which is preliminary data.</text>
</comment>
<evidence type="ECO:0000256" key="3">
    <source>
        <dbReference type="ARBA" id="ARBA00022801"/>
    </source>
</evidence>
<proteinExistence type="inferred from homology"/>
<sequence>MRIAVVCLGNICRSPMAEVVLRERLDEAGLTDVELVSAGTGDWHIGERMDRRAAATLRGAGYDPDRHRAKQWPVGDLASYDLVLAMDQQNLADLLRLAGDDEVDAARVRLFRDFDPDGAGLDVPDPYYGGNDGFTKVLEIVERTSDALVGRLVRDRAEVAER</sequence>
<dbReference type="InterPro" id="IPR036196">
    <property type="entry name" value="Ptyr_pPase_sf"/>
</dbReference>
<accession>A0ABV3SWH1</accession>
<gene>
    <name evidence="6" type="ORF">AB3X52_00230</name>
</gene>
<evidence type="ECO:0000256" key="1">
    <source>
        <dbReference type="ARBA" id="ARBA00011063"/>
    </source>
</evidence>
<keyword evidence="7" id="KW-1185">Reference proteome</keyword>
<protein>
    <recommendedName>
        <fullName evidence="2">protein-tyrosine-phosphatase</fullName>
        <ecNumber evidence="2">3.1.3.48</ecNumber>
    </recommendedName>
</protein>
<comment type="similarity">
    <text evidence="1">Belongs to the low molecular weight phosphotyrosine protein phosphatase family.</text>
</comment>
<keyword evidence="4" id="KW-0904">Protein phosphatase</keyword>
<feature type="domain" description="Phosphotyrosine protein phosphatase I" evidence="5">
    <location>
        <begin position="1"/>
        <end position="151"/>
    </location>
</feature>
<dbReference type="PANTHER" id="PTHR11717">
    <property type="entry name" value="LOW MOLECULAR WEIGHT PROTEIN TYROSINE PHOSPHATASE"/>
    <property type="match status" value="1"/>
</dbReference>
<dbReference type="InterPro" id="IPR017867">
    <property type="entry name" value="Tyr_phospatase_low_mol_wt"/>
</dbReference>
<name>A0ABV3SWH1_9ACTN</name>
<dbReference type="PRINTS" id="PR00719">
    <property type="entry name" value="LMWPTPASE"/>
</dbReference>
<reference evidence="6 7" key="1">
    <citation type="submission" date="2024-07" db="EMBL/GenBank/DDBJ databases">
        <authorList>
            <person name="Lee S."/>
            <person name="Kang M."/>
        </authorList>
    </citation>
    <scope>NUCLEOTIDE SEQUENCE [LARGE SCALE GENOMIC DNA]</scope>
    <source>
        <strain evidence="6 7">DS6</strain>
    </source>
</reference>
<dbReference type="GO" id="GO:0004725">
    <property type="term" value="F:protein tyrosine phosphatase activity"/>
    <property type="evidence" value="ECO:0007669"/>
    <property type="project" value="UniProtKB-EC"/>
</dbReference>
<dbReference type="Pfam" id="PF01451">
    <property type="entry name" value="LMWPc"/>
    <property type="match status" value="1"/>
</dbReference>
<evidence type="ECO:0000313" key="7">
    <source>
        <dbReference type="Proteomes" id="UP001556631"/>
    </source>
</evidence>